<accession>A0ACA9LUY1</accession>
<evidence type="ECO:0000313" key="2">
    <source>
        <dbReference type="Proteomes" id="UP000789702"/>
    </source>
</evidence>
<reference evidence="1" key="1">
    <citation type="submission" date="2021-06" db="EMBL/GenBank/DDBJ databases">
        <authorList>
            <person name="Kallberg Y."/>
            <person name="Tangrot J."/>
            <person name="Rosling A."/>
        </authorList>
    </citation>
    <scope>NUCLEOTIDE SEQUENCE</scope>
    <source>
        <strain evidence="1">IL203A</strain>
    </source>
</reference>
<comment type="caution">
    <text evidence="1">The sequence shown here is derived from an EMBL/GenBank/DDBJ whole genome shotgun (WGS) entry which is preliminary data.</text>
</comment>
<gene>
    <name evidence="1" type="ORF">DHETER_LOCUS5271</name>
</gene>
<sequence>VIVEQSLGLEHNENEIKEVNLPIDEAITLPIEDNLALARIKRDLSVNLCKRTFILLFIANKDNIQVFKDVIKRISKLGNKEKDRIPCLEAAYYLEKLLDKNKQNF</sequence>
<evidence type="ECO:0000313" key="1">
    <source>
        <dbReference type="EMBL" id="CAG8552092.1"/>
    </source>
</evidence>
<feature type="non-terminal residue" evidence="1">
    <location>
        <position position="1"/>
    </location>
</feature>
<name>A0ACA9LUY1_9GLOM</name>
<dbReference type="EMBL" id="CAJVPU010005746">
    <property type="protein sequence ID" value="CAG8552092.1"/>
    <property type="molecule type" value="Genomic_DNA"/>
</dbReference>
<proteinExistence type="predicted"/>
<protein>
    <submittedName>
        <fullName evidence="1">10091_t:CDS:1</fullName>
    </submittedName>
</protein>
<organism evidence="1 2">
    <name type="scientific">Dentiscutata heterogama</name>
    <dbReference type="NCBI Taxonomy" id="1316150"/>
    <lineage>
        <taxon>Eukaryota</taxon>
        <taxon>Fungi</taxon>
        <taxon>Fungi incertae sedis</taxon>
        <taxon>Mucoromycota</taxon>
        <taxon>Glomeromycotina</taxon>
        <taxon>Glomeromycetes</taxon>
        <taxon>Diversisporales</taxon>
        <taxon>Gigasporaceae</taxon>
        <taxon>Dentiscutata</taxon>
    </lineage>
</organism>
<dbReference type="Proteomes" id="UP000789702">
    <property type="component" value="Unassembled WGS sequence"/>
</dbReference>
<keyword evidence="2" id="KW-1185">Reference proteome</keyword>